<dbReference type="EMBL" id="WJEC01001313">
    <property type="protein sequence ID" value="KAF7479153.1"/>
    <property type="molecule type" value="Genomic_DNA"/>
</dbReference>
<accession>A0A5E4CB52</accession>
<evidence type="ECO:0000313" key="3">
    <source>
        <dbReference type="EMBL" id="VTJ78082.1"/>
    </source>
</evidence>
<reference evidence="3 4" key="1">
    <citation type="submission" date="2019-04" db="EMBL/GenBank/DDBJ databases">
        <authorList>
            <person name="Alioto T."/>
            <person name="Alioto T."/>
        </authorList>
    </citation>
    <scope>NUCLEOTIDE SEQUENCE [LARGE SCALE GENOMIC DNA]</scope>
</reference>
<sequence length="218" mass="23573">MTEKSEQIPYKNVSEKQTGIKISPKDELHVLNTKQHAKKYSSPNIINSSEFLDIDPEVDSAVPTAGPGEEEKERSKEKGRLGEHCKEKHQKLSTLDSLLLLHGQSPSQPSFRQTVSSPCAFYCDLPVGTLSPNRSSMERRSESPCLRDSPDRRSGSPDVKGPPPVKVARLEQNGSPMGARGRPNGAVAKAVGGNSLEQGGARSPRPSDNGPGVRVQVD</sequence>
<feature type="region of interest" description="Disordered" evidence="1">
    <location>
        <begin position="51"/>
        <end position="89"/>
    </location>
</feature>
<evidence type="ECO:0000256" key="1">
    <source>
        <dbReference type="SAM" id="MobiDB-lite"/>
    </source>
</evidence>
<name>A0A5E4CB52_MARMO</name>
<protein>
    <submittedName>
        <fullName evidence="3">Uncharacterized protein</fullName>
    </submittedName>
</protein>
<organism evidence="3 4">
    <name type="scientific">Marmota monax</name>
    <name type="common">Woodchuck</name>
    <dbReference type="NCBI Taxonomy" id="9995"/>
    <lineage>
        <taxon>Eukaryota</taxon>
        <taxon>Metazoa</taxon>
        <taxon>Chordata</taxon>
        <taxon>Craniata</taxon>
        <taxon>Vertebrata</taxon>
        <taxon>Euteleostomi</taxon>
        <taxon>Mammalia</taxon>
        <taxon>Eutheria</taxon>
        <taxon>Euarchontoglires</taxon>
        <taxon>Glires</taxon>
        <taxon>Rodentia</taxon>
        <taxon>Sciuromorpha</taxon>
        <taxon>Sciuridae</taxon>
        <taxon>Xerinae</taxon>
        <taxon>Marmotini</taxon>
        <taxon>Marmota</taxon>
    </lineage>
</organism>
<dbReference type="EMBL" id="CABDUW010001037">
    <property type="protein sequence ID" value="VTJ78082.1"/>
    <property type="molecule type" value="Genomic_DNA"/>
</dbReference>
<dbReference type="AlphaFoldDB" id="A0A5E4CB52"/>
<feature type="compositionally biased region" description="Basic and acidic residues" evidence="1">
    <location>
        <begin position="69"/>
        <end position="86"/>
    </location>
</feature>
<gene>
    <name evidence="2" type="ORF">GHT09_009730</name>
    <name evidence="3" type="ORF">MONAX_5E012544</name>
</gene>
<feature type="region of interest" description="Disordered" evidence="1">
    <location>
        <begin position="128"/>
        <end position="218"/>
    </location>
</feature>
<reference evidence="2" key="2">
    <citation type="submission" date="2020-08" db="EMBL/GenBank/DDBJ databases">
        <authorList>
            <person name="Shumante A."/>
            <person name="Zimin A.V."/>
            <person name="Puiu D."/>
            <person name="Salzberg S.L."/>
        </authorList>
    </citation>
    <scope>NUCLEOTIDE SEQUENCE</scope>
    <source>
        <strain evidence="2">WC2-LM</strain>
        <tissue evidence="2">Liver</tissue>
    </source>
</reference>
<keyword evidence="4" id="KW-1185">Reference proteome</keyword>
<dbReference type="Proteomes" id="UP000662637">
    <property type="component" value="Unassembled WGS sequence"/>
</dbReference>
<proteinExistence type="predicted"/>
<evidence type="ECO:0000313" key="2">
    <source>
        <dbReference type="EMBL" id="KAF7479153.1"/>
    </source>
</evidence>
<evidence type="ECO:0000313" key="4">
    <source>
        <dbReference type="Proteomes" id="UP000335636"/>
    </source>
</evidence>
<dbReference type="Proteomes" id="UP000335636">
    <property type="component" value="Unassembled WGS sequence"/>
</dbReference>